<dbReference type="GO" id="GO:0006508">
    <property type="term" value="P:proteolysis"/>
    <property type="evidence" value="ECO:0007669"/>
    <property type="project" value="UniProtKB-KW"/>
</dbReference>
<dbReference type="RefSeq" id="WP_142453997.1">
    <property type="nucleotide sequence ID" value="NZ_FXTP01000005.1"/>
</dbReference>
<dbReference type="PANTHER" id="PTHR11705">
    <property type="entry name" value="PROTEASE FAMILY M14 CARBOXYPEPTIDASE A,B"/>
    <property type="match status" value="1"/>
</dbReference>
<dbReference type="SUPFAM" id="SSF52317">
    <property type="entry name" value="Class I glutamine amidotransferase-like"/>
    <property type="match status" value="1"/>
</dbReference>
<dbReference type="PROSITE" id="PS52035">
    <property type="entry name" value="PEPTIDASE_M14"/>
    <property type="match status" value="1"/>
</dbReference>
<keyword evidence="11" id="KW-1185">Reference proteome</keyword>
<keyword evidence="4" id="KW-0378">Hydrolase</keyword>
<comment type="caution">
    <text evidence="7">Lacks conserved residue(s) required for the propagation of feature annotation.</text>
</comment>
<dbReference type="GO" id="GO:0008270">
    <property type="term" value="F:zinc ion binding"/>
    <property type="evidence" value="ECO:0007669"/>
    <property type="project" value="InterPro"/>
</dbReference>
<evidence type="ECO:0000256" key="3">
    <source>
        <dbReference type="ARBA" id="ARBA00022670"/>
    </source>
</evidence>
<keyword evidence="3" id="KW-0645">Protease</keyword>
<feature type="signal peptide" evidence="8">
    <location>
        <begin position="1"/>
        <end position="20"/>
    </location>
</feature>
<dbReference type="AlphaFoldDB" id="A0A521CHT3"/>
<evidence type="ECO:0000313" key="10">
    <source>
        <dbReference type="EMBL" id="SMO59017.1"/>
    </source>
</evidence>
<organism evidence="10 11">
    <name type="scientific">Gracilimonas mengyeensis</name>
    <dbReference type="NCBI Taxonomy" id="1302730"/>
    <lineage>
        <taxon>Bacteria</taxon>
        <taxon>Pseudomonadati</taxon>
        <taxon>Balneolota</taxon>
        <taxon>Balneolia</taxon>
        <taxon>Balneolales</taxon>
        <taxon>Balneolaceae</taxon>
        <taxon>Gracilimonas</taxon>
    </lineage>
</organism>
<dbReference type="CDD" id="cd06238">
    <property type="entry name" value="M14-like"/>
    <property type="match status" value="1"/>
</dbReference>
<keyword evidence="10" id="KW-0121">Carboxypeptidase</keyword>
<dbReference type="SMART" id="SM00631">
    <property type="entry name" value="Zn_pept"/>
    <property type="match status" value="1"/>
</dbReference>
<feature type="chain" id="PRO_5022099054" evidence="8">
    <location>
        <begin position="21"/>
        <end position="832"/>
    </location>
</feature>
<name>A0A521CHT3_9BACT</name>
<comment type="similarity">
    <text evidence="2 7">Belongs to the peptidase M14 family.</text>
</comment>
<evidence type="ECO:0000313" key="11">
    <source>
        <dbReference type="Proteomes" id="UP000317557"/>
    </source>
</evidence>
<dbReference type="InterPro" id="IPR000834">
    <property type="entry name" value="Peptidase_M14"/>
</dbReference>
<dbReference type="Pfam" id="PF00246">
    <property type="entry name" value="Peptidase_M14"/>
    <property type="match status" value="1"/>
</dbReference>
<dbReference type="CDD" id="cd03143">
    <property type="entry name" value="A4_beta-galactosidase_middle_domain"/>
    <property type="match status" value="1"/>
</dbReference>
<dbReference type="OrthoDB" id="9758209at2"/>
<proteinExistence type="inferred from homology"/>
<evidence type="ECO:0000256" key="6">
    <source>
        <dbReference type="ARBA" id="ARBA00023049"/>
    </source>
</evidence>
<dbReference type="SUPFAM" id="SSF53187">
    <property type="entry name" value="Zn-dependent exopeptidases"/>
    <property type="match status" value="1"/>
</dbReference>
<keyword evidence="8" id="KW-0732">Signal</keyword>
<protein>
    <submittedName>
        <fullName evidence="10">Zinc carboxypeptidase</fullName>
    </submittedName>
</protein>
<keyword evidence="6" id="KW-0482">Metalloprotease</keyword>
<dbReference type="GO" id="GO:0004181">
    <property type="term" value="F:metallocarboxypeptidase activity"/>
    <property type="evidence" value="ECO:0007669"/>
    <property type="project" value="InterPro"/>
</dbReference>
<comment type="cofactor">
    <cofactor evidence="1">
        <name>Zn(2+)</name>
        <dbReference type="ChEBI" id="CHEBI:29105"/>
    </cofactor>
</comment>
<dbReference type="Gene3D" id="3.40.50.880">
    <property type="match status" value="1"/>
</dbReference>
<evidence type="ECO:0000256" key="2">
    <source>
        <dbReference type="ARBA" id="ARBA00005988"/>
    </source>
</evidence>
<evidence type="ECO:0000259" key="9">
    <source>
        <dbReference type="PROSITE" id="PS52035"/>
    </source>
</evidence>
<evidence type="ECO:0000256" key="4">
    <source>
        <dbReference type="ARBA" id="ARBA00022801"/>
    </source>
</evidence>
<evidence type="ECO:0000256" key="5">
    <source>
        <dbReference type="ARBA" id="ARBA00022833"/>
    </source>
</evidence>
<dbReference type="PANTHER" id="PTHR11705:SF143">
    <property type="entry name" value="SLL0236 PROTEIN"/>
    <property type="match status" value="1"/>
</dbReference>
<dbReference type="GO" id="GO:0005615">
    <property type="term" value="C:extracellular space"/>
    <property type="evidence" value="ECO:0007669"/>
    <property type="project" value="TreeGrafter"/>
</dbReference>
<dbReference type="EMBL" id="FXTP01000005">
    <property type="protein sequence ID" value="SMO59017.1"/>
    <property type="molecule type" value="Genomic_DNA"/>
</dbReference>
<dbReference type="InterPro" id="IPR029062">
    <property type="entry name" value="Class_I_gatase-like"/>
</dbReference>
<evidence type="ECO:0000256" key="1">
    <source>
        <dbReference type="ARBA" id="ARBA00001947"/>
    </source>
</evidence>
<reference evidence="10 11" key="1">
    <citation type="submission" date="2017-05" db="EMBL/GenBank/DDBJ databases">
        <authorList>
            <person name="Varghese N."/>
            <person name="Submissions S."/>
        </authorList>
    </citation>
    <scope>NUCLEOTIDE SEQUENCE [LARGE SCALE GENOMIC DNA]</scope>
    <source>
        <strain evidence="10 11">DSM 21985</strain>
    </source>
</reference>
<keyword evidence="5" id="KW-0862">Zinc</keyword>
<gene>
    <name evidence="10" type="ORF">SAMN06265219_105178</name>
</gene>
<evidence type="ECO:0000256" key="8">
    <source>
        <dbReference type="SAM" id="SignalP"/>
    </source>
</evidence>
<dbReference type="Gene3D" id="3.40.630.10">
    <property type="entry name" value="Zn peptidases"/>
    <property type="match status" value="1"/>
</dbReference>
<sequence>MKKYLLALCALFMVQSIAWAQLQSPEEFLGYELGDQWTPHYKVLNYFQHVAEESPMVTLTQYGTTNEGRELVYVVVTTEGNHANLEEIRTNNLKMIGLEDGEVTDNKKALVWLSYNVHGNETSSSEAALKTIYELVTEREAWLENTVVIMDPMVNPDGRDRYVNWYRTVVGEQFNPKHEAREHDEPWPGGRTNHYYFDLNRDWAWQTQKESKQRVKVYQEWMPHIHVDFHEQSYRSPYYFAPAAEPFHYAISDWQRNFQTDIGKNHAKYFDEESWLYFTKEVFDLFYPSYGDTWPIFNGAIGMTYEQAGGGFAGLGVYKPEGDTLTLKDRLTHHHTTGISTVEVTSENAERVIDEFANYYQDAQENGSGEYKTFIVKKSSNPDKVSMLLQYLVDQKIEFGVAARSSNTNGYNFANGETERVSIEEGDYVISTYQPKGTLVRVLFEPEPELADSLTYDITAWESHYAYGVDGYAISGQIDTEPLSATAEDELTPYIERPYAYVAKWNSLQDLKYLSELLKKDVKVRYAREAFFVDDKEYGAGSLIITRNGNEHLGDEFDEIVKDAAGLLNRVVTPIGSGFVDSGKDFGSSSVRYIEKPNVALVSGEGTSSYTVGQIWNYFDQQINYPVSLVDAEDVSSLPWHDYHVLILPTLYGNTLSNGAMDAIKDWVRGGGTLIAVEGANDFLAGKDGFALTEKDSEPEEAEDPEDKLKAFADASRERAESSNAGAIFEITMDVTHPLALGYDEQYMSLKLGSTAFNYLEDGWNVGVAKTGAHRSGFVGHKAKDALENTLTFGVQNMGRGNVVYMVDNPLYRAFWHNGKLLFGNAVFFVGN</sequence>
<feature type="domain" description="Peptidase M14" evidence="9">
    <location>
        <begin position="36"/>
        <end position="356"/>
    </location>
</feature>
<evidence type="ECO:0000256" key="7">
    <source>
        <dbReference type="PROSITE-ProRule" id="PRU01379"/>
    </source>
</evidence>
<accession>A0A521CHT3</accession>
<dbReference type="Proteomes" id="UP000317557">
    <property type="component" value="Unassembled WGS sequence"/>
</dbReference>